<evidence type="ECO:0000259" key="4">
    <source>
        <dbReference type="Pfam" id="PF00646"/>
    </source>
</evidence>
<keyword evidence="6" id="KW-1185">Reference proteome</keyword>
<evidence type="ECO:0000256" key="2">
    <source>
        <dbReference type="ARBA" id="ARBA00022737"/>
    </source>
</evidence>
<evidence type="ECO:0000313" key="5">
    <source>
        <dbReference type="EMBL" id="KAI7732486.1"/>
    </source>
</evidence>
<sequence length="369" mass="42169">MILAWNGGQFATDRRVTKLAEILVEYGVEQHGLLTEDPNQRLGARGAIEVKHHPYFREINLLTIDAESSDFVATSSSTEVRGSTDHVIAEFKFVAVQSRLLDPFVETESSLRGDPFIPGLPDDIALSCLLRLPVSSHVAGKVVCKRWYQLFGIKEQFFTQRKEMGFQDPWLYIFTFHKCTGKIQWHVLDLTHFSWHTIPQMPCIDKVCPHCFSNTITGDFSMMTHYATSCGCKPQSLPSHHYKSVHHNYCSYGYSLLFNYCANFTTLELRDRILRIVNIGGVWIVLTFATKFNEHSTSLCYKLPVLHFLEFLNISYGFVVHLLNIFVRLPLASILSRRLPSSLSLHSMGLFLNKLKGPLYDHFFGQPLD</sequence>
<dbReference type="PANTHER" id="PTHR46344:SF4">
    <property type="entry name" value="OS07G0153400 PROTEIN"/>
    <property type="match status" value="1"/>
</dbReference>
<dbReference type="Pfam" id="PF00646">
    <property type="entry name" value="F-box"/>
    <property type="match status" value="1"/>
</dbReference>
<organism evidence="5 6">
    <name type="scientific">Ambrosia artemisiifolia</name>
    <name type="common">Common ragweed</name>
    <dbReference type="NCBI Taxonomy" id="4212"/>
    <lineage>
        <taxon>Eukaryota</taxon>
        <taxon>Viridiplantae</taxon>
        <taxon>Streptophyta</taxon>
        <taxon>Embryophyta</taxon>
        <taxon>Tracheophyta</taxon>
        <taxon>Spermatophyta</taxon>
        <taxon>Magnoliopsida</taxon>
        <taxon>eudicotyledons</taxon>
        <taxon>Gunneridae</taxon>
        <taxon>Pentapetalae</taxon>
        <taxon>asterids</taxon>
        <taxon>campanulids</taxon>
        <taxon>Asterales</taxon>
        <taxon>Asteraceae</taxon>
        <taxon>Asteroideae</taxon>
        <taxon>Heliantheae alliance</taxon>
        <taxon>Heliantheae</taxon>
        <taxon>Ambrosia</taxon>
    </lineage>
</organism>
<proteinExistence type="predicted"/>
<protein>
    <recommendedName>
        <fullName evidence="4">F-box domain-containing protein</fullName>
    </recommendedName>
</protein>
<keyword evidence="3" id="KW-1133">Transmembrane helix</keyword>
<dbReference type="PANTHER" id="PTHR46344">
    <property type="entry name" value="OS02G0202900 PROTEIN"/>
    <property type="match status" value="1"/>
</dbReference>
<reference evidence="5" key="1">
    <citation type="submission" date="2022-06" db="EMBL/GenBank/DDBJ databases">
        <title>Uncovering the hologenomic basis of an extraordinary plant invasion.</title>
        <authorList>
            <person name="Bieker V.C."/>
            <person name="Martin M.D."/>
            <person name="Gilbert T."/>
            <person name="Hodgins K."/>
            <person name="Battlay P."/>
            <person name="Petersen B."/>
            <person name="Wilson J."/>
        </authorList>
    </citation>
    <scope>NUCLEOTIDE SEQUENCE</scope>
    <source>
        <strain evidence="5">AA19_3_7</strain>
        <tissue evidence="5">Leaf</tissue>
    </source>
</reference>
<dbReference type="Proteomes" id="UP001206925">
    <property type="component" value="Unassembled WGS sequence"/>
</dbReference>
<name>A0AAD5C1U5_AMBAR</name>
<keyword evidence="3" id="KW-0472">Membrane</keyword>
<feature type="transmembrane region" description="Helical" evidence="3">
    <location>
        <begin position="312"/>
        <end position="331"/>
    </location>
</feature>
<feature type="domain" description="F-box" evidence="4">
    <location>
        <begin position="118"/>
        <end position="151"/>
    </location>
</feature>
<dbReference type="InterPro" id="IPR001810">
    <property type="entry name" value="F-box_dom"/>
</dbReference>
<keyword evidence="3" id="KW-0812">Transmembrane</keyword>
<comment type="caution">
    <text evidence="5">The sequence shown here is derived from an EMBL/GenBank/DDBJ whole genome shotgun (WGS) entry which is preliminary data.</text>
</comment>
<dbReference type="SUPFAM" id="SSF81383">
    <property type="entry name" value="F-box domain"/>
    <property type="match status" value="1"/>
</dbReference>
<feature type="transmembrane region" description="Helical" evidence="3">
    <location>
        <begin position="273"/>
        <end position="292"/>
    </location>
</feature>
<keyword evidence="1" id="KW-0880">Kelch repeat</keyword>
<evidence type="ECO:0000256" key="3">
    <source>
        <dbReference type="SAM" id="Phobius"/>
    </source>
</evidence>
<accession>A0AAD5C1U5</accession>
<evidence type="ECO:0000256" key="1">
    <source>
        <dbReference type="ARBA" id="ARBA00022441"/>
    </source>
</evidence>
<evidence type="ECO:0000313" key="6">
    <source>
        <dbReference type="Proteomes" id="UP001206925"/>
    </source>
</evidence>
<dbReference type="InterPro" id="IPR036047">
    <property type="entry name" value="F-box-like_dom_sf"/>
</dbReference>
<keyword evidence="2" id="KW-0677">Repeat</keyword>
<gene>
    <name evidence="5" type="ORF">M8C21_024205</name>
</gene>
<dbReference type="EMBL" id="JAMZMK010010212">
    <property type="protein sequence ID" value="KAI7732486.1"/>
    <property type="molecule type" value="Genomic_DNA"/>
</dbReference>
<dbReference type="AlphaFoldDB" id="A0AAD5C1U5"/>